<dbReference type="SUPFAM" id="SSF54786">
    <property type="entry name" value="YcfA/nrd intein domain"/>
    <property type="match status" value="1"/>
</dbReference>
<dbReference type="Pfam" id="PF07927">
    <property type="entry name" value="HicA_toxin"/>
    <property type="match status" value="1"/>
</dbReference>
<evidence type="ECO:0000256" key="2">
    <source>
        <dbReference type="ARBA" id="ARBA00022649"/>
    </source>
</evidence>
<dbReference type="AlphaFoldDB" id="A0A5K7ZQ08"/>
<comment type="similarity">
    <text evidence="1">Belongs to the HicA mRNA interferase family.</text>
</comment>
<organism evidence="8 9">
    <name type="scientific">Desulfosarcina ovata subsp. sediminis</name>
    <dbReference type="NCBI Taxonomy" id="885957"/>
    <lineage>
        <taxon>Bacteria</taxon>
        <taxon>Pseudomonadati</taxon>
        <taxon>Thermodesulfobacteriota</taxon>
        <taxon>Desulfobacteria</taxon>
        <taxon>Desulfobacterales</taxon>
        <taxon>Desulfosarcinaceae</taxon>
        <taxon>Desulfosarcina</taxon>
    </lineage>
</organism>
<accession>A0A5K7ZQ08</accession>
<keyword evidence="5" id="KW-0378">Hydrolase</keyword>
<dbReference type="Gene3D" id="3.30.920.30">
    <property type="entry name" value="Hypothetical protein"/>
    <property type="match status" value="1"/>
</dbReference>
<protein>
    <recommendedName>
        <fullName evidence="10">Addiction module toxin, HicA family protein</fullName>
    </recommendedName>
</protein>
<dbReference type="GO" id="GO:0003729">
    <property type="term" value="F:mRNA binding"/>
    <property type="evidence" value="ECO:0007669"/>
    <property type="project" value="InterPro"/>
</dbReference>
<keyword evidence="4" id="KW-0255">Endonuclease</keyword>
<keyword evidence="6" id="KW-0694">RNA-binding</keyword>
<name>A0A5K7ZQ08_9BACT</name>
<evidence type="ECO:0000256" key="5">
    <source>
        <dbReference type="ARBA" id="ARBA00022801"/>
    </source>
</evidence>
<keyword evidence="3" id="KW-0540">Nuclease</keyword>
<dbReference type="InterPro" id="IPR012933">
    <property type="entry name" value="HicA_mRNA_interferase"/>
</dbReference>
<evidence type="ECO:0000256" key="3">
    <source>
        <dbReference type="ARBA" id="ARBA00022722"/>
    </source>
</evidence>
<dbReference type="RefSeq" id="WP_155309849.1">
    <property type="nucleotide sequence ID" value="NZ_AP021876.1"/>
</dbReference>
<reference evidence="8 9" key="1">
    <citation type="submission" date="2019-11" db="EMBL/GenBank/DDBJ databases">
        <title>Comparative genomics of hydrocarbon-degrading Desulfosarcina strains.</title>
        <authorList>
            <person name="Watanabe M."/>
            <person name="Kojima H."/>
            <person name="Fukui M."/>
        </authorList>
    </citation>
    <scope>NUCLEOTIDE SEQUENCE [LARGE SCALE GENOMIC DNA]</scope>
    <source>
        <strain evidence="8 9">28bB2T</strain>
    </source>
</reference>
<dbReference type="GO" id="GO:0004519">
    <property type="term" value="F:endonuclease activity"/>
    <property type="evidence" value="ECO:0007669"/>
    <property type="project" value="UniProtKB-KW"/>
</dbReference>
<keyword evidence="7" id="KW-0346">Stress response</keyword>
<evidence type="ECO:0000313" key="8">
    <source>
        <dbReference type="EMBL" id="BBO81320.1"/>
    </source>
</evidence>
<evidence type="ECO:0000256" key="6">
    <source>
        <dbReference type="ARBA" id="ARBA00022884"/>
    </source>
</evidence>
<gene>
    <name evidence="8" type="ORF">DSCO28_18860</name>
</gene>
<dbReference type="InterPro" id="IPR038570">
    <property type="entry name" value="HicA_sf"/>
</dbReference>
<proteinExistence type="inferred from homology"/>
<dbReference type="PANTHER" id="PTHR34873">
    <property type="entry name" value="SSR1766 PROTEIN"/>
    <property type="match status" value="1"/>
</dbReference>
<evidence type="ECO:0000256" key="1">
    <source>
        <dbReference type="ARBA" id="ARBA00006620"/>
    </source>
</evidence>
<evidence type="ECO:0008006" key="10">
    <source>
        <dbReference type="Google" id="ProtNLM"/>
    </source>
</evidence>
<keyword evidence="2" id="KW-1277">Toxin-antitoxin system</keyword>
<evidence type="ECO:0000256" key="7">
    <source>
        <dbReference type="ARBA" id="ARBA00023016"/>
    </source>
</evidence>
<evidence type="ECO:0000313" key="9">
    <source>
        <dbReference type="Proteomes" id="UP000425960"/>
    </source>
</evidence>
<evidence type="ECO:0000256" key="4">
    <source>
        <dbReference type="ARBA" id="ARBA00022759"/>
    </source>
</evidence>
<dbReference type="Proteomes" id="UP000425960">
    <property type="component" value="Chromosome"/>
</dbReference>
<dbReference type="GO" id="GO:0016787">
    <property type="term" value="F:hydrolase activity"/>
    <property type="evidence" value="ECO:0007669"/>
    <property type="project" value="UniProtKB-KW"/>
</dbReference>
<sequence>MTSFPTISFKQLIKRVEKLGFQRVRQRGSHIRFVHPDGRKTTIPDHGNKDVPKGLLTKIIRYDLEIEPNNFLE</sequence>
<dbReference type="KEGG" id="dov:DSCO28_18860"/>
<dbReference type="PANTHER" id="PTHR34873:SF3">
    <property type="entry name" value="ADDICTION MODULE TOXIN, HICA FAMILY"/>
    <property type="match status" value="1"/>
</dbReference>
<dbReference type="EMBL" id="AP021876">
    <property type="protein sequence ID" value="BBO81320.1"/>
    <property type="molecule type" value="Genomic_DNA"/>
</dbReference>